<reference evidence="2" key="1">
    <citation type="journal article" date="2019" name="MBio">
        <title>Virus Genomes from Deep Sea Sediments Expand the Ocean Megavirome and Support Independent Origins of Viral Gigantism.</title>
        <authorList>
            <person name="Backstrom D."/>
            <person name="Yutin N."/>
            <person name="Jorgensen S.L."/>
            <person name="Dharamshi J."/>
            <person name="Homa F."/>
            <person name="Zaremba-Niedwiedzka K."/>
            <person name="Spang A."/>
            <person name="Wolf Y.I."/>
            <person name="Koonin E.V."/>
            <person name="Ettema T.J."/>
        </authorList>
    </citation>
    <scope>NUCLEOTIDE SEQUENCE</scope>
</reference>
<feature type="transmembrane region" description="Helical" evidence="1">
    <location>
        <begin position="42"/>
        <end position="63"/>
    </location>
</feature>
<gene>
    <name evidence="2" type="ORF">LCPAC403_01430</name>
</gene>
<accession>A0A481ZD87</accession>
<name>A0A481ZD87_9VIRU</name>
<feature type="transmembrane region" description="Helical" evidence="1">
    <location>
        <begin position="69"/>
        <end position="88"/>
    </location>
</feature>
<dbReference type="EMBL" id="MK500589">
    <property type="protein sequence ID" value="QBK93009.1"/>
    <property type="molecule type" value="Genomic_DNA"/>
</dbReference>
<evidence type="ECO:0008006" key="3">
    <source>
        <dbReference type="Google" id="ProtNLM"/>
    </source>
</evidence>
<keyword evidence="1" id="KW-0472">Membrane</keyword>
<organism evidence="2">
    <name type="scientific">Pithovirus LCPAC403</name>
    <dbReference type="NCBI Taxonomy" id="2506596"/>
    <lineage>
        <taxon>Viruses</taxon>
        <taxon>Pithoviruses</taxon>
    </lineage>
</organism>
<protein>
    <recommendedName>
        <fullName evidence="3">SLATT domain-containing protein</fullName>
    </recommendedName>
</protein>
<proteinExistence type="predicted"/>
<evidence type="ECO:0000256" key="1">
    <source>
        <dbReference type="SAM" id="Phobius"/>
    </source>
</evidence>
<evidence type="ECO:0000313" key="2">
    <source>
        <dbReference type="EMBL" id="QBK93009.1"/>
    </source>
</evidence>
<keyword evidence="1" id="KW-1133">Transmembrane helix</keyword>
<sequence>MIIAYSPEKKDIKKSFDELKNRAISARKKGKAYDYGEHWTRWWYNFFSYTAIVFAAITLLLAAFGTSPALYYIRVLFAALTFILAGVVKAATLSDKIKDNHYYSVEFTNLSNDIAHFLNQKKKSPYAFKIINETTYTKYQTLGDVSTPLPSRFRAKANSDVDRDINDWKRDHLSDSLSETIFEENSLCVTDM</sequence>
<keyword evidence="1" id="KW-0812">Transmembrane</keyword>